<evidence type="ECO:0000256" key="1">
    <source>
        <dbReference type="ARBA" id="ARBA00007274"/>
    </source>
</evidence>
<evidence type="ECO:0000313" key="3">
    <source>
        <dbReference type="EMBL" id="PKQ46721.1"/>
    </source>
</evidence>
<dbReference type="SUPFAM" id="SSF51161">
    <property type="entry name" value="Trimeric LpxA-like enzymes"/>
    <property type="match status" value="1"/>
</dbReference>
<evidence type="ECO:0000313" key="4">
    <source>
        <dbReference type="Proteomes" id="UP000233435"/>
    </source>
</evidence>
<dbReference type="CDD" id="cd03360">
    <property type="entry name" value="LbH_AT_putative"/>
    <property type="match status" value="1"/>
</dbReference>
<dbReference type="Proteomes" id="UP000233435">
    <property type="component" value="Unassembled WGS sequence"/>
</dbReference>
<gene>
    <name evidence="3" type="ORF">CSW08_01605</name>
</gene>
<dbReference type="OrthoDB" id="1115300at2"/>
<dbReference type="InterPro" id="IPR050179">
    <property type="entry name" value="Trans_hexapeptide_repeat"/>
</dbReference>
<name>A0A2N3HP68_9FLAO</name>
<keyword evidence="4" id="KW-1185">Reference proteome</keyword>
<proteinExistence type="inferred from homology"/>
<protein>
    <recommendedName>
        <fullName evidence="5">PglD N-terminal domain-containing protein</fullName>
    </recommendedName>
</protein>
<sequence length="228" mass="24724">MSKPLIIFGAGKISQAISYYFERDSEYDIIAYVVDDAFVKNADFLEKPLIALSEVETRFPANKYSVFVAVGYQGINQLRASKYNHFKALGYTFATYVSPYVKGNFTLGGNSIIMDQVALQPCAKLGNNVIVWGGTMVGHHAIIEDHCWLTGGCLIGGVTTLGKGTFVGLGATIGNEITIGEQCMVGASVLITKSIPDKTVLIAPSTESHRLNSDQFTKMSSCFRVQSL</sequence>
<dbReference type="AlphaFoldDB" id="A0A2N3HP68"/>
<dbReference type="PANTHER" id="PTHR43300:SF4">
    <property type="entry name" value="ACYL-[ACYL-CARRIER-PROTEIN]--UDP-N-ACETYLGLUCOSAMINE O-ACYLTRANSFERASE"/>
    <property type="match status" value="1"/>
</dbReference>
<accession>A0A2N3HP68</accession>
<dbReference type="EMBL" id="PJEO01000009">
    <property type="protein sequence ID" value="PKQ46721.1"/>
    <property type="molecule type" value="Genomic_DNA"/>
</dbReference>
<reference evidence="3 4" key="1">
    <citation type="submission" date="2017-12" db="EMBL/GenBank/DDBJ databases">
        <title>Confluentibacter flavum sp. nov., isolated from the saline lake.</title>
        <authorList>
            <person name="Yu L."/>
        </authorList>
    </citation>
    <scope>NUCLEOTIDE SEQUENCE [LARGE SCALE GENOMIC DNA]</scope>
    <source>
        <strain evidence="3 4">3B</strain>
    </source>
</reference>
<feature type="binding site" evidence="2">
    <location>
        <position position="71"/>
    </location>
    <ligand>
        <name>substrate</name>
    </ligand>
</feature>
<dbReference type="InterPro" id="IPR020019">
    <property type="entry name" value="AcTrfase_PglD-like"/>
</dbReference>
<organism evidence="3 4">
    <name type="scientific">Confluentibacter flavum</name>
    <dbReference type="NCBI Taxonomy" id="1909700"/>
    <lineage>
        <taxon>Bacteria</taxon>
        <taxon>Pseudomonadati</taxon>
        <taxon>Bacteroidota</taxon>
        <taxon>Flavobacteriia</taxon>
        <taxon>Flavobacteriales</taxon>
        <taxon>Flavobacteriaceae</taxon>
        <taxon>Confluentibacter</taxon>
    </lineage>
</organism>
<evidence type="ECO:0008006" key="5">
    <source>
        <dbReference type="Google" id="ProtNLM"/>
    </source>
</evidence>
<evidence type="ECO:0000256" key="2">
    <source>
        <dbReference type="PIRSR" id="PIRSR620019-2"/>
    </source>
</evidence>
<comment type="caution">
    <text evidence="3">The sequence shown here is derived from an EMBL/GenBank/DDBJ whole genome shotgun (WGS) entry which is preliminary data.</text>
</comment>
<dbReference type="InterPro" id="IPR011004">
    <property type="entry name" value="Trimer_LpxA-like_sf"/>
</dbReference>
<dbReference type="PANTHER" id="PTHR43300">
    <property type="entry name" value="ACETYLTRANSFERASE"/>
    <property type="match status" value="1"/>
</dbReference>
<dbReference type="RefSeq" id="WP_106658161.1">
    <property type="nucleotide sequence ID" value="NZ_PJEO01000009.1"/>
</dbReference>
<comment type="similarity">
    <text evidence="1">Belongs to the transferase hexapeptide repeat family.</text>
</comment>
<dbReference type="Gene3D" id="3.40.50.20">
    <property type="match status" value="1"/>
</dbReference>
<dbReference type="Gene3D" id="2.160.10.10">
    <property type="entry name" value="Hexapeptide repeat proteins"/>
    <property type="match status" value="1"/>
</dbReference>